<dbReference type="InterPro" id="IPR008936">
    <property type="entry name" value="Rho_GTPase_activation_prot"/>
</dbReference>
<dbReference type="InterPro" id="IPR000198">
    <property type="entry name" value="RhoGAP_dom"/>
</dbReference>
<evidence type="ECO:0000259" key="14">
    <source>
        <dbReference type="PROSITE" id="PS50001"/>
    </source>
</evidence>
<dbReference type="FunFam" id="2.30.30.40:FF:000075">
    <property type="entry name" value="phosphatidylinositol 3-kinase regulatory subunit alpha"/>
    <property type="match status" value="1"/>
</dbReference>
<dbReference type="Pfam" id="PF00017">
    <property type="entry name" value="SH2"/>
    <property type="match status" value="2"/>
</dbReference>
<evidence type="ECO:0000259" key="15">
    <source>
        <dbReference type="PROSITE" id="PS50002"/>
    </source>
</evidence>
<dbReference type="CDD" id="cd12925">
    <property type="entry name" value="iSH2_PIK3R3"/>
    <property type="match status" value="1"/>
</dbReference>
<evidence type="ECO:0000256" key="3">
    <source>
        <dbReference type="ARBA" id="ARBA00022553"/>
    </source>
</evidence>
<evidence type="ECO:0000256" key="10">
    <source>
        <dbReference type="PROSITE-ProRule" id="PRU00191"/>
    </source>
</evidence>
<keyword evidence="12" id="KW-0175">Coiled coil</keyword>
<comment type="similarity">
    <text evidence="1">Belongs to the PI3K p85 subunit family.</text>
</comment>
<dbReference type="InterPro" id="IPR036860">
    <property type="entry name" value="SH2_dom_sf"/>
</dbReference>
<dbReference type="SMART" id="SM00252">
    <property type="entry name" value="SH2"/>
    <property type="match status" value="2"/>
</dbReference>
<dbReference type="Pfam" id="PF00620">
    <property type="entry name" value="RhoGAP"/>
    <property type="match status" value="1"/>
</dbReference>
<dbReference type="PANTHER" id="PTHR10155">
    <property type="entry name" value="PHOSPHATIDYLINOSITOL 3-KINASE REGULATORY SUBUNIT"/>
    <property type="match status" value="1"/>
</dbReference>
<feature type="region of interest" description="Disordered" evidence="13">
    <location>
        <begin position="274"/>
        <end position="317"/>
    </location>
</feature>
<dbReference type="InterPro" id="IPR001452">
    <property type="entry name" value="SH3_domain"/>
</dbReference>
<evidence type="ECO:0000256" key="11">
    <source>
        <dbReference type="PROSITE-ProRule" id="PRU00192"/>
    </source>
</evidence>
<evidence type="ECO:0000313" key="17">
    <source>
        <dbReference type="EMBL" id="NXV13652.1"/>
    </source>
</evidence>
<dbReference type="PANTHER" id="PTHR10155:SF2">
    <property type="entry name" value="PHOSPHATIDYLINOSITOL 3-KINASE REGULATORY SUBUNIT GAMMA"/>
    <property type="match status" value="1"/>
</dbReference>
<feature type="compositionally biased region" description="Pro residues" evidence="13">
    <location>
        <begin position="299"/>
        <end position="308"/>
    </location>
</feature>
<feature type="domain" description="SH3" evidence="15">
    <location>
        <begin position="2"/>
        <end position="77"/>
    </location>
</feature>
<dbReference type="GO" id="GO:0005942">
    <property type="term" value="C:phosphatidylinositol 3-kinase complex"/>
    <property type="evidence" value="ECO:0007669"/>
    <property type="project" value="TreeGrafter"/>
</dbReference>
<proteinExistence type="inferred from homology"/>
<accession>A0A7L3RG86</accession>
<dbReference type="CDD" id="cd09942">
    <property type="entry name" value="SH2_nSH2_p85_like"/>
    <property type="match status" value="1"/>
</dbReference>
<dbReference type="PROSITE" id="PS50001">
    <property type="entry name" value="SH2"/>
    <property type="match status" value="2"/>
</dbReference>
<dbReference type="Gene3D" id="1.10.287.1490">
    <property type="match status" value="1"/>
</dbReference>
<keyword evidence="17" id="KW-0418">Kinase</keyword>
<feature type="domain" description="SH2" evidence="14">
    <location>
        <begin position="329"/>
        <end position="424"/>
    </location>
</feature>
<dbReference type="Gene3D" id="1.10.555.10">
    <property type="entry name" value="Rho GTPase activation protein"/>
    <property type="match status" value="1"/>
</dbReference>
<dbReference type="Gene3D" id="2.30.30.40">
    <property type="entry name" value="SH3 Domains"/>
    <property type="match status" value="1"/>
</dbReference>
<keyword evidence="18" id="KW-1185">Reference proteome</keyword>
<keyword evidence="3" id="KW-0597">Phosphoprotein</keyword>
<dbReference type="SMART" id="SM00324">
    <property type="entry name" value="RhoGAP"/>
    <property type="match status" value="1"/>
</dbReference>
<dbReference type="FunFam" id="3.30.505.10:FF:000017">
    <property type="entry name" value="Phosphatidylinositol 3-kinase regulatory subunit gamma b"/>
    <property type="match status" value="1"/>
</dbReference>
<dbReference type="InterPro" id="IPR035020">
    <property type="entry name" value="PI3kinase_P85_cSH2"/>
</dbReference>
<evidence type="ECO:0000256" key="7">
    <source>
        <dbReference type="ARBA" id="ARBA00066175"/>
    </source>
</evidence>
<feature type="non-terminal residue" evidence="17">
    <location>
        <position position="1"/>
    </location>
</feature>
<dbReference type="InterPro" id="IPR032498">
    <property type="entry name" value="PI3K_P85_iSH2"/>
</dbReference>
<dbReference type="InterPro" id="IPR035022">
    <property type="entry name" value="PI3kinase_P85_nSH2"/>
</dbReference>
<feature type="domain" description="Rho-GAP" evidence="16">
    <location>
        <begin position="115"/>
        <end position="292"/>
    </location>
</feature>
<keyword evidence="2 11" id="KW-0728">SH3 domain</keyword>
<dbReference type="SUPFAM" id="SSF48350">
    <property type="entry name" value="GTPase activation domain, GAP"/>
    <property type="match status" value="1"/>
</dbReference>
<dbReference type="PROSITE" id="PS50238">
    <property type="entry name" value="RHOGAP"/>
    <property type="match status" value="1"/>
</dbReference>
<dbReference type="Gene3D" id="3.30.505.10">
    <property type="entry name" value="SH2 domain"/>
    <property type="match status" value="2"/>
</dbReference>
<comment type="subunit">
    <text evidence="7">Heterodimer of a regulatory subunit PIK3R3 and a p110 catalytic subunit (PIK3CA, PIK3CB or PIK3CD). Interacts with AXL.</text>
</comment>
<evidence type="ECO:0000256" key="13">
    <source>
        <dbReference type="SAM" id="MobiDB-lite"/>
    </source>
</evidence>
<reference evidence="17 18" key="1">
    <citation type="submission" date="2019-09" db="EMBL/GenBank/DDBJ databases">
        <title>Bird 10,000 Genomes (B10K) Project - Family phase.</title>
        <authorList>
            <person name="Zhang G."/>
        </authorList>
    </citation>
    <scope>NUCLEOTIDE SEQUENCE [LARGE SCALE GENOMIC DNA]</scope>
    <source>
        <strain evidence="17">OUT-0020</strain>
        <tissue evidence="17">Liver</tissue>
    </source>
</reference>
<dbReference type="GO" id="GO:0046935">
    <property type="term" value="F:1-phosphatidylinositol-3-kinase regulator activity"/>
    <property type="evidence" value="ECO:0007669"/>
    <property type="project" value="TreeGrafter"/>
</dbReference>
<dbReference type="PRINTS" id="PR00678">
    <property type="entry name" value="PI3KINASEP85"/>
</dbReference>
<dbReference type="Pfam" id="PF16454">
    <property type="entry name" value="PI3K_P85_iSH2"/>
    <property type="match status" value="1"/>
</dbReference>
<evidence type="ECO:0000256" key="12">
    <source>
        <dbReference type="SAM" id="Coils"/>
    </source>
</evidence>
<evidence type="ECO:0000256" key="1">
    <source>
        <dbReference type="ARBA" id="ARBA00009442"/>
    </source>
</evidence>
<protein>
    <recommendedName>
        <fullName evidence="8">Phosphatidylinositol 3-kinase regulatory subunit gamma</fullName>
    </recommendedName>
    <alternativeName>
        <fullName evidence="9">p55PIK</fullName>
    </alternativeName>
</protein>
<dbReference type="GO" id="GO:0016301">
    <property type="term" value="F:kinase activity"/>
    <property type="evidence" value="ECO:0007669"/>
    <property type="project" value="UniProtKB-KW"/>
</dbReference>
<dbReference type="SUPFAM" id="SSF55550">
    <property type="entry name" value="SH2 domain"/>
    <property type="match status" value="2"/>
</dbReference>
<dbReference type="InterPro" id="IPR036028">
    <property type="entry name" value="SH3-like_dom_sf"/>
</dbReference>
<dbReference type="GO" id="GO:0046854">
    <property type="term" value="P:phosphatidylinositol phosphate biosynthetic process"/>
    <property type="evidence" value="ECO:0007669"/>
    <property type="project" value="TreeGrafter"/>
</dbReference>
<evidence type="ECO:0000313" key="18">
    <source>
        <dbReference type="Proteomes" id="UP000578766"/>
    </source>
</evidence>
<organism evidence="17 18">
    <name type="scientific">Cepphus grylle</name>
    <name type="common">Black guillemot</name>
    <name type="synonym">Alca grylle</name>
    <dbReference type="NCBI Taxonomy" id="28697"/>
    <lineage>
        <taxon>Eukaryota</taxon>
        <taxon>Metazoa</taxon>
        <taxon>Chordata</taxon>
        <taxon>Craniata</taxon>
        <taxon>Vertebrata</taxon>
        <taxon>Euteleostomi</taxon>
        <taxon>Archelosauria</taxon>
        <taxon>Archosauria</taxon>
        <taxon>Dinosauria</taxon>
        <taxon>Saurischia</taxon>
        <taxon>Theropoda</taxon>
        <taxon>Coelurosauria</taxon>
        <taxon>Aves</taxon>
        <taxon>Neognathae</taxon>
        <taxon>Neoaves</taxon>
        <taxon>Charadriiformes</taxon>
        <taxon>Alcidae</taxon>
        <taxon>Cepphus</taxon>
    </lineage>
</organism>
<comment type="caution">
    <text evidence="17">The sequence shown here is derived from an EMBL/GenBank/DDBJ whole genome shotgun (WGS) entry which is preliminary data.</text>
</comment>
<comment type="function">
    <text evidence="6">Binds to activated (phosphorylated) protein-tyrosine kinases through its SH2 domain and regulates their kinase activity. During insulin stimulation, it also binds to IRS-1.</text>
</comment>
<evidence type="ECO:0000256" key="8">
    <source>
        <dbReference type="ARBA" id="ARBA00071518"/>
    </source>
</evidence>
<dbReference type="Proteomes" id="UP000578766">
    <property type="component" value="Unassembled WGS sequence"/>
</dbReference>
<gene>
    <name evidence="17" type="primary">Pik3r1_0</name>
    <name evidence="17" type="ORF">CEPGRY_R01804</name>
</gene>
<dbReference type="EMBL" id="VZUD01000027">
    <property type="protein sequence ID" value="NXV13652.1"/>
    <property type="molecule type" value="Genomic_DNA"/>
</dbReference>
<evidence type="ECO:0000256" key="9">
    <source>
        <dbReference type="ARBA" id="ARBA00082483"/>
    </source>
</evidence>
<evidence type="ECO:0000256" key="6">
    <source>
        <dbReference type="ARBA" id="ARBA00057933"/>
    </source>
</evidence>
<dbReference type="PROSITE" id="PS50002">
    <property type="entry name" value="SH3"/>
    <property type="match status" value="1"/>
</dbReference>
<keyword evidence="17" id="KW-0808">Transferase</keyword>
<evidence type="ECO:0000256" key="5">
    <source>
        <dbReference type="ARBA" id="ARBA00022999"/>
    </source>
</evidence>
<dbReference type="GO" id="GO:0008286">
    <property type="term" value="P:insulin receptor signaling pathway"/>
    <property type="evidence" value="ECO:0007669"/>
    <property type="project" value="TreeGrafter"/>
</dbReference>
<dbReference type="CDD" id="cd09930">
    <property type="entry name" value="SH2_cSH2_p85_like"/>
    <property type="match status" value="1"/>
</dbReference>
<dbReference type="FunFam" id="3.30.505.10:FF:000006">
    <property type="entry name" value="Phosphatidylinositol 3-kinase regulatory subunit alpha"/>
    <property type="match status" value="1"/>
</dbReference>
<dbReference type="PRINTS" id="PR00401">
    <property type="entry name" value="SH2DOMAIN"/>
</dbReference>
<dbReference type="AlphaFoldDB" id="A0A7L3RG86"/>
<feature type="non-terminal residue" evidence="17">
    <location>
        <position position="722"/>
    </location>
</feature>
<dbReference type="InterPro" id="IPR000980">
    <property type="entry name" value="SH2"/>
</dbReference>
<keyword evidence="4" id="KW-0677">Repeat</keyword>
<sequence>SSDGLQYRALYEYQKDREEDLALCPGDVLTVSRAGLLSSPDYKEGDERSPQGWLHGLNERTKERGDFPGTYVEYLGPTRIVATSTKARPRPLPPPPAGTPPPWGLPGQAEVAEHPTLPEQALPTVARLIEALEKQGMGSCGVCPQGVHGCTVPTGSLPADASAVDMDLYDAQTLAEALKWYLQELPSPLIPPALYSELVHTAQETPGLEECGQRVRALLAPPALPQAQALLLRQLTRHFCHLCQGTRRSRLSPRLLGELFGDLLLCPTAARKRKKRPQKWGREAGKGSRALWAGASPSSLPPKPPKPMTPVNTNGIKDNSNFSLQEAEWYWGDISREEVNDKLRDMPDGTFLVRDASTKMQGDYTLTLRKGGNNKLIKIYHRDGKYGFSDPLTFNSVVELINHYRNESLAQYNPKLDVKLMYPVSRYQQDQLVKEDNIDAVGKKLQEYHAQYQEKSKEYDKLYEEYTRTSQEIQMKRTAIEAFNETIKIFEEQCHSQERYSKEYIERFRREGNDKEIERIMMNYEKLKSRLGEIHDSKMRLEQDLKKQALDNRETDKKMNSIKPDLIQLRKIRDQYLVWLNHKGVRQKRINDWLGIKNDNIDDTYFVNEEDENLPHHDEKTWFVGDLNRIQAEDLLCGKPDGAFLIRESSKKGCYACSVVADGEVKHCVIYSTPRGYGFAEPYNLYSTLKDLVLHYQQTSLVQHNDSLNVRLAYPVYAQMPP</sequence>
<feature type="domain" description="SH2" evidence="14">
    <location>
        <begin position="622"/>
        <end position="716"/>
    </location>
</feature>
<name>A0A7L3RG86_CEPGR</name>
<evidence type="ECO:0000256" key="2">
    <source>
        <dbReference type="ARBA" id="ARBA00022443"/>
    </source>
</evidence>
<feature type="coiled-coil region" evidence="12">
    <location>
        <begin position="445"/>
        <end position="472"/>
    </location>
</feature>
<dbReference type="SMART" id="SM00326">
    <property type="entry name" value="SH3"/>
    <property type="match status" value="1"/>
</dbReference>
<evidence type="ECO:0000256" key="4">
    <source>
        <dbReference type="ARBA" id="ARBA00022737"/>
    </source>
</evidence>
<keyword evidence="5 10" id="KW-0727">SH2 domain</keyword>
<evidence type="ECO:0000259" key="16">
    <source>
        <dbReference type="PROSITE" id="PS50238"/>
    </source>
</evidence>
<dbReference type="FunFam" id="1.10.287.1490:FF:000001">
    <property type="entry name" value="Putative phosphatidylinositol 3-kinase regulatory subunit alpha"/>
    <property type="match status" value="1"/>
</dbReference>
<dbReference type="SUPFAM" id="SSF50044">
    <property type="entry name" value="SH3-domain"/>
    <property type="match status" value="1"/>
</dbReference>